<protein>
    <recommendedName>
        <fullName evidence="3">PIN domain-containing protein</fullName>
    </recommendedName>
</protein>
<evidence type="ECO:0000313" key="1">
    <source>
        <dbReference type="EMBL" id="AFZ35749.1"/>
    </source>
</evidence>
<gene>
    <name evidence="1" type="ordered locus">Sta7437_2201</name>
</gene>
<sequence>MSNVYVFDTNVLVSALLFANSSSRKAFEIALDIGKIIISKETVGGLHIIVASHLFVIF</sequence>
<evidence type="ECO:0000313" key="2">
    <source>
        <dbReference type="Proteomes" id="UP000010473"/>
    </source>
</evidence>
<name>K9XUK9_STAC7</name>
<dbReference type="EMBL" id="CP003653">
    <property type="protein sequence ID" value="AFZ35749.1"/>
    <property type="molecule type" value="Genomic_DNA"/>
</dbReference>
<keyword evidence="2" id="KW-1185">Reference proteome</keyword>
<organism evidence="1 2">
    <name type="scientific">Stanieria cyanosphaera (strain ATCC 29371 / PCC 7437)</name>
    <dbReference type="NCBI Taxonomy" id="111780"/>
    <lineage>
        <taxon>Bacteria</taxon>
        <taxon>Bacillati</taxon>
        <taxon>Cyanobacteriota</taxon>
        <taxon>Cyanophyceae</taxon>
        <taxon>Pleurocapsales</taxon>
        <taxon>Dermocarpellaceae</taxon>
        <taxon>Stanieria</taxon>
    </lineage>
</organism>
<reference evidence="2" key="1">
    <citation type="journal article" date="2013" name="Proc. Natl. Acad. Sci. U.S.A.">
        <title>Improving the coverage of the cyanobacterial phylum using diversity-driven genome sequencing.</title>
        <authorList>
            <person name="Shih P.M."/>
            <person name="Wu D."/>
            <person name="Latifi A."/>
            <person name="Axen S.D."/>
            <person name="Fewer D.P."/>
            <person name="Talla E."/>
            <person name="Calteau A."/>
            <person name="Cai F."/>
            <person name="Tandeau de Marsac N."/>
            <person name="Rippka R."/>
            <person name="Herdman M."/>
            <person name="Sivonen K."/>
            <person name="Coursin T."/>
            <person name="Laurent T."/>
            <person name="Goodwin L."/>
            <person name="Nolan M."/>
            <person name="Davenport K.W."/>
            <person name="Han C.S."/>
            <person name="Rubin E.M."/>
            <person name="Eisen J.A."/>
            <person name="Woyke T."/>
            <person name="Gugger M."/>
            <person name="Kerfeld C.A."/>
        </authorList>
    </citation>
    <scope>NUCLEOTIDE SEQUENCE [LARGE SCALE GENOMIC DNA]</scope>
    <source>
        <strain evidence="2">ATCC 29371 / PCC 7437</strain>
    </source>
</reference>
<dbReference type="AlphaFoldDB" id="K9XUK9"/>
<proteinExistence type="predicted"/>
<dbReference type="Proteomes" id="UP000010473">
    <property type="component" value="Chromosome"/>
</dbReference>
<accession>K9XUK9</accession>
<dbReference type="HOGENOM" id="CLU_2977053_0_0_3"/>
<dbReference type="KEGG" id="scs:Sta7437_2201"/>
<evidence type="ECO:0008006" key="3">
    <source>
        <dbReference type="Google" id="ProtNLM"/>
    </source>
</evidence>